<reference evidence="5" key="1">
    <citation type="journal article" date="2013" name="Genome Announc.">
        <title>Draft genome sequence of the ascomycete Phaeoacremonium aleophilum strain UCR-PA7, a causal agent of the esca disease complex in grapevines.</title>
        <authorList>
            <person name="Blanco-Ulate B."/>
            <person name="Rolshausen P."/>
            <person name="Cantu D."/>
        </authorList>
    </citation>
    <scope>NUCLEOTIDE SEQUENCE [LARGE SCALE GENOMIC DNA]</scope>
    <source>
        <strain evidence="5">UCR-PA7</strain>
    </source>
</reference>
<dbReference type="HOGENOM" id="CLU_042837_0_0_1"/>
<dbReference type="PROSITE" id="PS50048">
    <property type="entry name" value="ZN2_CY6_FUNGAL_2"/>
    <property type="match status" value="1"/>
</dbReference>
<gene>
    <name evidence="4" type="ORF">UCRPA7_531</name>
</gene>
<dbReference type="GO" id="GO:0008270">
    <property type="term" value="F:zinc ion binding"/>
    <property type="evidence" value="ECO:0007669"/>
    <property type="project" value="InterPro"/>
</dbReference>
<dbReference type="InterPro" id="IPR036864">
    <property type="entry name" value="Zn2-C6_fun-type_DNA-bd_sf"/>
</dbReference>
<feature type="compositionally biased region" description="Low complexity" evidence="2">
    <location>
        <begin position="182"/>
        <end position="191"/>
    </location>
</feature>
<evidence type="ECO:0000256" key="2">
    <source>
        <dbReference type="SAM" id="MobiDB-lite"/>
    </source>
</evidence>
<dbReference type="PROSITE" id="PS00463">
    <property type="entry name" value="ZN2_CY6_FUNGAL_1"/>
    <property type="match status" value="1"/>
</dbReference>
<organism evidence="4 5">
    <name type="scientific">Phaeoacremonium minimum (strain UCR-PA7)</name>
    <name type="common">Esca disease fungus</name>
    <name type="synonym">Togninia minima</name>
    <dbReference type="NCBI Taxonomy" id="1286976"/>
    <lineage>
        <taxon>Eukaryota</taxon>
        <taxon>Fungi</taxon>
        <taxon>Dikarya</taxon>
        <taxon>Ascomycota</taxon>
        <taxon>Pezizomycotina</taxon>
        <taxon>Sordariomycetes</taxon>
        <taxon>Sordariomycetidae</taxon>
        <taxon>Togniniales</taxon>
        <taxon>Togniniaceae</taxon>
        <taxon>Phaeoacremonium</taxon>
    </lineage>
</organism>
<dbReference type="Pfam" id="PF00172">
    <property type="entry name" value="Zn_clus"/>
    <property type="match status" value="1"/>
</dbReference>
<dbReference type="AlphaFoldDB" id="R8BX31"/>
<dbReference type="SMART" id="SM00066">
    <property type="entry name" value="GAL4"/>
    <property type="match status" value="1"/>
</dbReference>
<dbReference type="GO" id="GO:0045944">
    <property type="term" value="P:positive regulation of transcription by RNA polymerase II"/>
    <property type="evidence" value="ECO:0007669"/>
    <property type="project" value="TreeGrafter"/>
</dbReference>
<dbReference type="GeneID" id="19325851"/>
<dbReference type="RefSeq" id="XP_007911317.1">
    <property type="nucleotide sequence ID" value="XM_007913126.1"/>
</dbReference>
<evidence type="ECO:0000256" key="1">
    <source>
        <dbReference type="ARBA" id="ARBA00023242"/>
    </source>
</evidence>
<sequence>MSATMSDFEDPKEETGADQAPSVTDSAPANPRKRKKSSRACDFCHVNHQPCDNAKPRCSYCERHNKNCLYLRPQKKRGPAQGYRSALHTLRESAAAWGAALNLIPSLGPVVEGYLKQPEGKRLIKAIRDPTQQEFFIQAWQQSGVFKTFFGDELSPDQPSATENGDPAPTLQQLDAALLPQGQAQAQATPTDNAFPRFDTSLGSVPTPSPSHASVDGGKARQPSFNTRFRPRQQSISLSDIVAKDAARPSQGFSQTLVPLGFAPNESMEDFLAMSFDPEPLEQPAEADPNLGSEMDQKAYYELLMGKKFA</sequence>
<accession>R8BX31</accession>
<dbReference type="Gene3D" id="4.10.240.10">
    <property type="entry name" value="Zn(2)-C6 fungal-type DNA-binding domain"/>
    <property type="match status" value="1"/>
</dbReference>
<name>R8BX31_PHAM7</name>
<dbReference type="InterPro" id="IPR001138">
    <property type="entry name" value="Zn2Cys6_DnaBD"/>
</dbReference>
<dbReference type="CDD" id="cd00067">
    <property type="entry name" value="GAL4"/>
    <property type="match status" value="1"/>
</dbReference>
<feature type="domain" description="Zn(2)-C6 fungal-type" evidence="3">
    <location>
        <begin position="40"/>
        <end position="70"/>
    </location>
</feature>
<dbReference type="OrthoDB" id="2534600at2759"/>
<dbReference type="PANTHER" id="PTHR47655">
    <property type="entry name" value="QUINIC ACID UTILIZATION ACTIVATOR"/>
    <property type="match status" value="1"/>
</dbReference>
<keyword evidence="1" id="KW-0539">Nucleus</keyword>
<dbReference type="InterPro" id="IPR052783">
    <property type="entry name" value="Metabolic/Drug-Res_Regulator"/>
</dbReference>
<feature type="compositionally biased region" description="Polar residues" evidence="2">
    <location>
        <begin position="201"/>
        <end position="212"/>
    </location>
</feature>
<dbReference type="eggNOG" id="ENOG502SD66">
    <property type="taxonomic scope" value="Eukaryota"/>
</dbReference>
<proteinExistence type="predicted"/>
<dbReference type="EMBL" id="KB932812">
    <property type="protein sequence ID" value="EOO03951.1"/>
    <property type="molecule type" value="Genomic_DNA"/>
</dbReference>
<feature type="region of interest" description="Disordered" evidence="2">
    <location>
        <begin position="182"/>
        <end position="225"/>
    </location>
</feature>
<dbReference type="PANTHER" id="PTHR47655:SF2">
    <property type="entry name" value="QUINIC ACID UTILIZATION ACTIVATOR"/>
    <property type="match status" value="1"/>
</dbReference>
<keyword evidence="5" id="KW-1185">Reference proteome</keyword>
<evidence type="ECO:0000313" key="4">
    <source>
        <dbReference type="EMBL" id="EOO03951.1"/>
    </source>
</evidence>
<dbReference type="KEGG" id="tmn:UCRPA7_531"/>
<evidence type="ECO:0000259" key="3">
    <source>
        <dbReference type="PROSITE" id="PS50048"/>
    </source>
</evidence>
<dbReference type="GO" id="GO:0000981">
    <property type="term" value="F:DNA-binding transcription factor activity, RNA polymerase II-specific"/>
    <property type="evidence" value="ECO:0007669"/>
    <property type="project" value="InterPro"/>
</dbReference>
<feature type="region of interest" description="Disordered" evidence="2">
    <location>
        <begin position="1"/>
        <end position="39"/>
    </location>
</feature>
<protein>
    <submittedName>
        <fullName evidence="4">Putative quinic acid utilization activator protein</fullName>
    </submittedName>
</protein>
<evidence type="ECO:0000313" key="5">
    <source>
        <dbReference type="Proteomes" id="UP000014074"/>
    </source>
</evidence>
<dbReference type="SUPFAM" id="SSF57701">
    <property type="entry name" value="Zn2/Cys6 DNA-binding domain"/>
    <property type="match status" value="1"/>
</dbReference>
<dbReference type="Proteomes" id="UP000014074">
    <property type="component" value="Unassembled WGS sequence"/>
</dbReference>